<dbReference type="EMBL" id="SSSN01000014">
    <property type="protein sequence ID" value="THG30345.1"/>
    <property type="molecule type" value="Genomic_DNA"/>
</dbReference>
<name>A0A4S4FKE7_9MICO</name>
<dbReference type="Proteomes" id="UP000307380">
    <property type="component" value="Unassembled WGS sequence"/>
</dbReference>
<comment type="caution">
    <text evidence="2">The sequence shown here is derived from an EMBL/GenBank/DDBJ whole genome shotgun (WGS) entry which is preliminary data.</text>
</comment>
<evidence type="ECO:0000313" key="3">
    <source>
        <dbReference type="Proteomes" id="UP000307380"/>
    </source>
</evidence>
<dbReference type="AlphaFoldDB" id="A0A4S4FKE7"/>
<dbReference type="OrthoDB" id="4953969at2"/>
<sequence>MTEITPTVLDCGKTLDELSDYLAADRTPFDASIETCPECLNALEALERLGQLSRDLLEHEAEQLPPVSEAWIQTIMTSISQEMRAGRSLPLAHPDPQVQLSITEGAIRSLVRATGDSIDGILIGRCILDGDVETPGAPIHLTVSASIAWGNSGPERADLVRTRLYAALRQHTDLNIAGIDITIENIHDIPLRAQEIS</sequence>
<protein>
    <submittedName>
        <fullName evidence="2">Asp23/Gls24 family envelope stress response protein</fullName>
    </submittedName>
</protein>
<reference evidence="2 3" key="1">
    <citation type="submission" date="2019-04" db="EMBL/GenBank/DDBJ databases">
        <authorList>
            <person name="Jiang L."/>
        </authorList>
    </citation>
    <scope>NUCLEOTIDE SEQUENCE [LARGE SCALE GENOMIC DNA]</scope>
    <source>
        <strain evidence="2 3">YIM 131861</strain>
    </source>
</reference>
<gene>
    <name evidence="2" type="ORF">E6C70_14690</name>
    <name evidence="1" type="ORF">E6C70_14970</name>
</gene>
<organism evidence="2 3">
    <name type="scientific">Orlajensenia flava</name>
    <dbReference type="NCBI Taxonomy" id="2565934"/>
    <lineage>
        <taxon>Bacteria</taxon>
        <taxon>Bacillati</taxon>
        <taxon>Actinomycetota</taxon>
        <taxon>Actinomycetes</taxon>
        <taxon>Micrococcales</taxon>
        <taxon>Microbacteriaceae</taxon>
        <taxon>Orlajensenia</taxon>
    </lineage>
</organism>
<proteinExistence type="predicted"/>
<dbReference type="RefSeq" id="WP_136425307.1">
    <property type="nucleotide sequence ID" value="NZ_SSSN01000013.1"/>
</dbReference>
<accession>A0A4S4FKE7</accession>
<evidence type="ECO:0000313" key="2">
    <source>
        <dbReference type="EMBL" id="THG30608.1"/>
    </source>
</evidence>
<keyword evidence="3" id="KW-1185">Reference proteome</keyword>
<dbReference type="EMBL" id="SSSN01000013">
    <property type="protein sequence ID" value="THG30608.1"/>
    <property type="molecule type" value="Genomic_DNA"/>
</dbReference>
<evidence type="ECO:0000313" key="1">
    <source>
        <dbReference type="EMBL" id="THG30345.1"/>
    </source>
</evidence>